<proteinExistence type="predicted"/>
<evidence type="ECO:0000313" key="2">
    <source>
        <dbReference type="Proteomes" id="UP000250235"/>
    </source>
</evidence>
<keyword evidence="2" id="KW-1185">Reference proteome</keyword>
<dbReference type="EMBL" id="KV019926">
    <property type="protein sequence ID" value="KZV15525.1"/>
    <property type="molecule type" value="Genomic_DNA"/>
</dbReference>
<reference evidence="1 2" key="1">
    <citation type="journal article" date="2015" name="Proc. Natl. Acad. Sci. U.S.A.">
        <title>The resurrection genome of Boea hygrometrica: A blueprint for survival of dehydration.</title>
        <authorList>
            <person name="Xiao L."/>
            <person name="Yang G."/>
            <person name="Zhang L."/>
            <person name="Yang X."/>
            <person name="Zhao S."/>
            <person name="Ji Z."/>
            <person name="Zhou Q."/>
            <person name="Hu M."/>
            <person name="Wang Y."/>
            <person name="Chen M."/>
            <person name="Xu Y."/>
            <person name="Jin H."/>
            <person name="Xiao X."/>
            <person name="Hu G."/>
            <person name="Bao F."/>
            <person name="Hu Y."/>
            <person name="Wan P."/>
            <person name="Li L."/>
            <person name="Deng X."/>
            <person name="Kuang T."/>
            <person name="Xiang C."/>
            <person name="Zhu J.K."/>
            <person name="Oliver M.J."/>
            <person name="He Y."/>
        </authorList>
    </citation>
    <scope>NUCLEOTIDE SEQUENCE [LARGE SCALE GENOMIC DNA]</scope>
    <source>
        <strain evidence="2">cv. XS01</strain>
    </source>
</reference>
<gene>
    <name evidence="1" type="ORF">F511_02686</name>
</gene>
<dbReference type="AlphaFoldDB" id="A0A2Z7A993"/>
<accession>A0A2Z7A993</accession>
<dbReference type="Proteomes" id="UP000250235">
    <property type="component" value="Unassembled WGS sequence"/>
</dbReference>
<sequence>MKIQYRLLHDILVKTIYVKVGSLDSVTRDRFMLMTVITFDVKINWSSLLFGVLREMATPGSWQAKGYAIHICVLLRNVPGLELGESKTFPVHRVLNEKTVHRYVVINDKLGGEEVVDAPKVKRTPAKKKGVTKKRPAAGDAEVAPIVKKKRTTKGKPVSAKRLSVEEPVGVSTTSEQPVAEVAIGEREPVGGLGIASINEATTGDEDAAIEQVLAQLDLVIQDSDVERGLLVIFRHREQCIRRKYLSVSVKTTKRQRLNKSKRQRIGISQPDESYSNLLNQSQDRALEPDASYSALETVTVYSGLQNQTQDIVIQTQATVL</sequence>
<organism evidence="1 2">
    <name type="scientific">Dorcoceras hygrometricum</name>
    <dbReference type="NCBI Taxonomy" id="472368"/>
    <lineage>
        <taxon>Eukaryota</taxon>
        <taxon>Viridiplantae</taxon>
        <taxon>Streptophyta</taxon>
        <taxon>Embryophyta</taxon>
        <taxon>Tracheophyta</taxon>
        <taxon>Spermatophyta</taxon>
        <taxon>Magnoliopsida</taxon>
        <taxon>eudicotyledons</taxon>
        <taxon>Gunneridae</taxon>
        <taxon>Pentapetalae</taxon>
        <taxon>asterids</taxon>
        <taxon>lamiids</taxon>
        <taxon>Lamiales</taxon>
        <taxon>Gesneriaceae</taxon>
        <taxon>Didymocarpoideae</taxon>
        <taxon>Trichosporeae</taxon>
        <taxon>Loxocarpinae</taxon>
        <taxon>Dorcoceras</taxon>
    </lineage>
</organism>
<evidence type="ECO:0000313" key="1">
    <source>
        <dbReference type="EMBL" id="KZV15525.1"/>
    </source>
</evidence>
<protein>
    <submittedName>
        <fullName evidence="1">Patatin-like protein 2</fullName>
    </submittedName>
</protein>
<name>A0A2Z7A993_9LAMI</name>